<feature type="domain" description="DUF1995" evidence="3">
    <location>
        <begin position="56"/>
        <end position="357"/>
    </location>
</feature>
<dbReference type="AlphaFoldDB" id="A0AAD8YMY1"/>
<keyword evidence="5" id="KW-1185">Reference proteome</keyword>
<evidence type="ECO:0000256" key="2">
    <source>
        <dbReference type="SAM" id="SignalP"/>
    </source>
</evidence>
<evidence type="ECO:0000256" key="1">
    <source>
        <dbReference type="SAM" id="Coils"/>
    </source>
</evidence>
<dbReference type="InterPro" id="IPR053021">
    <property type="entry name" value="Chloroplast_ADK"/>
</dbReference>
<feature type="coiled-coil region" evidence="1">
    <location>
        <begin position="122"/>
        <end position="152"/>
    </location>
</feature>
<protein>
    <submittedName>
        <fullName evidence="4">Protein LOW PSII ACCUMULATION 3-like protein</fullName>
    </submittedName>
</protein>
<evidence type="ECO:0000313" key="4">
    <source>
        <dbReference type="EMBL" id="KAK1748270.1"/>
    </source>
</evidence>
<evidence type="ECO:0000259" key="3">
    <source>
        <dbReference type="Pfam" id="PF09353"/>
    </source>
</evidence>
<organism evidence="4 5">
    <name type="scientific">Skeletonema marinoi</name>
    <dbReference type="NCBI Taxonomy" id="267567"/>
    <lineage>
        <taxon>Eukaryota</taxon>
        <taxon>Sar</taxon>
        <taxon>Stramenopiles</taxon>
        <taxon>Ochrophyta</taxon>
        <taxon>Bacillariophyta</taxon>
        <taxon>Coscinodiscophyceae</taxon>
        <taxon>Thalassiosirophycidae</taxon>
        <taxon>Thalassiosirales</taxon>
        <taxon>Skeletonemataceae</taxon>
        <taxon>Skeletonema</taxon>
        <taxon>Skeletonema marinoi-dohrnii complex</taxon>
    </lineage>
</organism>
<feature type="chain" id="PRO_5042106638" evidence="2">
    <location>
        <begin position="20"/>
        <end position="390"/>
    </location>
</feature>
<feature type="signal peptide" evidence="2">
    <location>
        <begin position="1"/>
        <end position="19"/>
    </location>
</feature>
<dbReference type="EMBL" id="JATAAI010000001">
    <property type="protein sequence ID" value="KAK1748270.1"/>
    <property type="molecule type" value="Genomic_DNA"/>
</dbReference>
<name>A0AAD8YMY1_9STRA</name>
<accession>A0AAD8YMY1</accession>
<dbReference type="Pfam" id="PF09353">
    <property type="entry name" value="DUF1995"/>
    <property type="match status" value="1"/>
</dbReference>
<dbReference type="PANTHER" id="PTHR35509:SF1">
    <property type="entry name" value="DOMAIN PROTEIN, PUTATIVE (DUF1995)-RELATED"/>
    <property type="match status" value="1"/>
</dbReference>
<comment type="caution">
    <text evidence="4">The sequence shown here is derived from an EMBL/GenBank/DDBJ whole genome shotgun (WGS) entry which is preliminary data.</text>
</comment>
<keyword evidence="2" id="KW-0732">Signal</keyword>
<gene>
    <name evidence="4" type="ORF">QTG54_000209</name>
</gene>
<evidence type="ECO:0000313" key="5">
    <source>
        <dbReference type="Proteomes" id="UP001224775"/>
    </source>
</evidence>
<dbReference type="Proteomes" id="UP001224775">
    <property type="component" value="Unassembled WGS sequence"/>
</dbReference>
<reference evidence="4" key="1">
    <citation type="submission" date="2023-06" db="EMBL/GenBank/DDBJ databases">
        <title>Survivors Of The Sea: Transcriptome response of Skeletonema marinoi to long-term dormancy.</title>
        <authorList>
            <person name="Pinder M.I.M."/>
            <person name="Kourtchenko O."/>
            <person name="Robertson E.K."/>
            <person name="Larsson T."/>
            <person name="Maumus F."/>
            <person name="Osuna-Cruz C.M."/>
            <person name="Vancaester E."/>
            <person name="Stenow R."/>
            <person name="Vandepoele K."/>
            <person name="Ploug H."/>
            <person name="Bruchert V."/>
            <person name="Godhe A."/>
            <person name="Topel M."/>
        </authorList>
    </citation>
    <scope>NUCLEOTIDE SEQUENCE</scope>
    <source>
        <strain evidence="4">R05AC</strain>
    </source>
</reference>
<dbReference type="InterPro" id="IPR018962">
    <property type="entry name" value="DUF1995"/>
</dbReference>
<sequence length="390" mass="42827">MKIVVAALALATAPLYTSAFAPAPLLKTAGSFATSSSLLQLSSDPLVNANKPTELPDSLSDAAAIAANACHQLYLNGGSMTRCRVDFDTSIGDETYTTLKSSTEFMQQFVSSLSLACVEGVMQEKQRQVMKLMEAKAELRDVQEQMDEATAFAGDDEEGAEESSEQSDVVDKLTQREEELMQIIANQGFNPTTDSWDGSKLRIYFPDEGSAALARRDWKSEVPSCVEFSSCGGVQVADTSKDSVVLFFCPRASEAEFVEQILYETEEKRGDELMLTVMVNPLLVDMGVTGFGMAGRRLRERLIDGLIPAYYLRTLPWGALTRVWPQLFTVWQEDAEESTGYRLIKAMDRLPSNPEVEDIYDIENGEMSAPGEGFGLLNALGDFVNGMTRL</sequence>
<keyword evidence="1" id="KW-0175">Coiled coil</keyword>
<proteinExistence type="predicted"/>
<dbReference type="PANTHER" id="PTHR35509">
    <property type="entry name" value="DOMAIN PROTEIN, PUTATIVE (DUF1995)-RELATED"/>
    <property type="match status" value="1"/>
</dbReference>